<dbReference type="InterPro" id="IPR013655">
    <property type="entry name" value="PAS_fold_3"/>
</dbReference>
<dbReference type="Gene3D" id="3.30.565.10">
    <property type="entry name" value="Histidine kinase-like ATPase, C-terminal domain"/>
    <property type="match status" value="1"/>
</dbReference>
<dbReference type="PROSITE" id="PS50109">
    <property type="entry name" value="HIS_KIN"/>
    <property type="match status" value="1"/>
</dbReference>
<feature type="domain" description="Histidine kinase" evidence="6">
    <location>
        <begin position="258"/>
        <end position="438"/>
    </location>
</feature>
<name>A0A075WEB1_ARCFL</name>
<dbReference type="InterPro" id="IPR003594">
    <property type="entry name" value="HATPase_dom"/>
</dbReference>
<dbReference type="InterPro" id="IPR000014">
    <property type="entry name" value="PAS"/>
</dbReference>
<dbReference type="HOGENOM" id="CLU_000445_114_58_2"/>
<feature type="domain" description="PAS" evidence="7">
    <location>
        <begin position="145"/>
        <end position="180"/>
    </location>
</feature>
<evidence type="ECO:0000256" key="3">
    <source>
        <dbReference type="ARBA" id="ARBA00022553"/>
    </source>
</evidence>
<dbReference type="GeneID" id="24795064"/>
<evidence type="ECO:0000256" key="4">
    <source>
        <dbReference type="ARBA" id="ARBA00022679"/>
    </source>
</evidence>
<dbReference type="InterPro" id="IPR052162">
    <property type="entry name" value="Sensor_kinase/Photoreceptor"/>
</dbReference>
<evidence type="ECO:0000259" key="6">
    <source>
        <dbReference type="PROSITE" id="PS50109"/>
    </source>
</evidence>
<dbReference type="Pfam" id="PF02518">
    <property type="entry name" value="HATPase_c"/>
    <property type="match status" value="1"/>
</dbReference>
<dbReference type="PRINTS" id="PR00344">
    <property type="entry name" value="BCTRLSENSOR"/>
</dbReference>
<reference evidence="9 10" key="1">
    <citation type="submission" date="2013-07" db="EMBL/GenBank/DDBJ databases">
        <title>Genome of Archaeoglobus fulgidus.</title>
        <authorList>
            <person name="Fiebig A."/>
            <person name="Birkeland N.-K."/>
        </authorList>
    </citation>
    <scope>NUCLEOTIDE SEQUENCE [LARGE SCALE GENOMIC DNA]</scope>
    <source>
        <strain evidence="9 10">DSM 8774</strain>
    </source>
</reference>
<evidence type="ECO:0000313" key="10">
    <source>
        <dbReference type="Proteomes" id="UP000028501"/>
    </source>
</evidence>
<dbReference type="KEGG" id="afg:AFULGI_00015670"/>
<dbReference type="Pfam" id="PF08447">
    <property type="entry name" value="PAS_3"/>
    <property type="match status" value="1"/>
</dbReference>
<comment type="catalytic activity">
    <reaction evidence="1">
        <text>ATP + protein L-histidine = ADP + protein N-phospho-L-histidine.</text>
        <dbReference type="EC" id="2.7.13.3"/>
    </reaction>
</comment>
<dbReference type="CDD" id="cd00130">
    <property type="entry name" value="PAS"/>
    <property type="match status" value="2"/>
</dbReference>
<keyword evidence="4" id="KW-0808">Transferase</keyword>
<gene>
    <name evidence="9" type="ORF">AFULGI_00015670</name>
</gene>
<accession>A0A075WEB1</accession>
<dbReference type="Proteomes" id="UP000028501">
    <property type="component" value="Chromosome"/>
</dbReference>
<sequence>MRINFEEVAEKSLSGIYIHDEKFRISYVNEMVVRATKYSKDELIGMSVLNLAHDDDVRVLIDSTKRALSGEEVFYETRYVRKDGKVRWAWGFARPIEVNGKKYVLGNWIDITRVKDLEQKLRESEEFYRTLIEDSLTPVYIIQGGKMVYVNRAFEEFTGYTKDEVVGRSPFFIIHPEDREGVYAKYIERESGKRDVDVYSWRIITKRGEVRWLTARPSRITYKGRPAVAATVVDTTSIHELNERLRMREDYLRLLNKILRHDIANALVLVRAVLEEREDELSNKALARVDHIVKLIREVAGLESALEELRPTKMDELVREVAENFGVEFEGEEVTVMANESLRTIAFNLIQNAIQHSGGEVRVEVKKDGRWGVLRVADTGKGIPDHIKQRIFEEGFTTGGTGIGLFIVKKLTDILGGAISVYDNEPSGTIFEVRFKAV</sequence>
<dbReference type="Pfam" id="PF13426">
    <property type="entry name" value="PAS_9"/>
    <property type="match status" value="1"/>
</dbReference>
<organism evidence="9 10">
    <name type="scientific">Archaeoglobus fulgidus DSM 8774</name>
    <dbReference type="NCBI Taxonomy" id="1344584"/>
    <lineage>
        <taxon>Archaea</taxon>
        <taxon>Methanobacteriati</taxon>
        <taxon>Methanobacteriota</taxon>
        <taxon>Archaeoglobi</taxon>
        <taxon>Archaeoglobales</taxon>
        <taxon>Archaeoglobaceae</taxon>
        <taxon>Archaeoglobus</taxon>
    </lineage>
</organism>
<protein>
    <recommendedName>
        <fullName evidence="2">histidine kinase</fullName>
        <ecNumber evidence="2">2.7.13.3</ecNumber>
    </recommendedName>
</protein>
<dbReference type="SMART" id="SM00387">
    <property type="entry name" value="HATPase_c"/>
    <property type="match status" value="1"/>
</dbReference>
<dbReference type="PANTHER" id="PTHR43304:SF1">
    <property type="entry name" value="PAC DOMAIN-CONTAINING PROTEIN"/>
    <property type="match status" value="1"/>
</dbReference>
<dbReference type="InterPro" id="IPR036890">
    <property type="entry name" value="HATPase_C_sf"/>
</dbReference>
<evidence type="ECO:0000256" key="5">
    <source>
        <dbReference type="ARBA" id="ARBA00022777"/>
    </source>
</evidence>
<dbReference type="Gene3D" id="3.30.450.20">
    <property type="entry name" value="PAS domain"/>
    <property type="match status" value="2"/>
</dbReference>
<proteinExistence type="predicted"/>
<dbReference type="SMART" id="SM00086">
    <property type="entry name" value="PAC"/>
    <property type="match status" value="2"/>
</dbReference>
<evidence type="ECO:0000259" key="7">
    <source>
        <dbReference type="PROSITE" id="PS50112"/>
    </source>
</evidence>
<dbReference type="RefSeq" id="WP_010878949.1">
    <property type="nucleotide sequence ID" value="NZ_CP006577.1"/>
</dbReference>
<dbReference type="PROSITE" id="PS50113">
    <property type="entry name" value="PAC"/>
    <property type="match status" value="1"/>
</dbReference>
<evidence type="ECO:0000256" key="2">
    <source>
        <dbReference type="ARBA" id="ARBA00012438"/>
    </source>
</evidence>
<dbReference type="InterPro" id="IPR000700">
    <property type="entry name" value="PAS-assoc_C"/>
</dbReference>
<dbReference type="SUPFAM" id="SSF55874">
    <property type="entry name" value="ATPase domain of HSP90 chaperone/DNA topoisomerase II/histidine kinase"/>
    <property type="match status" value="1"/>
</dbReference>
<dbReference type="AlphaFoldDB" id="A0A075WEB1"/>
<evidence type="ECO:0000259" key="8">
    <source>
        <dbReference type="PROSITE" id="PS50113"/>
    </source>
</evidence>
<dbReference type="PROSITE" id="PS50112">
    <property type="entry name" value="PAS"/>
    <property type="match status" value="2"/>
</dbReference>
<evidence type="ECO:0000256" key="1">
    <source>
        <dbReference type="ARBA" id="ARBA00000085"/>
    </source>
</evidence>
<dbReference type="NCBIfam" id="TIGR00229">
    <property type="entry name" value="sensory_box"/>
    <property type="match status" value="2"/>
</dbReference>
<dbReference type="EMBL" id="CP006577">
    <property type="protein sequence ID" value="AIG98331.1"/>
    <property type="molecule type" value="Genomic_DNA"/>
</dbReference>
<dbReference type="InterPro" id="IPR004358">
    <property type="entry name" value="Sig_transdc_His_kin-like_C"/>
</dbReference>
<dbReference type="PANTHER" id="PTHR43304">
    <property type="entry name" value="PHYTOCHROME-LIKE PROTEIN CPH1"/>
    <property type="match status" value="1"/>
</dbReference>
<keyword evidence="5" id="KW-0418">Kinase</keyword>
<evidence type="ECO:0000313" key="9">
    <source>
        <dbReference type="EMBL" id="AIG98331.1"/>
    </source>
</evidence>
<feature type="domain" description="PAS" evidence="7">
    <location>
        <begin position="1"/>
        <end position="71"/>
    </location>
</feature>
<dbReference type="GO" id="GO:0004673">
    <property type="term" value="F:protein histidine kinase activity"/>
    <property type="evidence" value="ECO:0007669"/>
    <property type="project" value="UniProtKB-EC"/>
</dbReference>
<feature type="domain" description="PAC" evidence="8">
    <location>
        <begin position="73"/>
        <end position="123"/>
    </location>
</feature>
<dbReference type="InterPro" id="IPR005467">
    <property type="entry name" value="His_kinase_dom"/>
</dbReference>
<dbReference type="InterPro" id="IPR035965">
    <property type="entry name" value="PAS-like_dom_sf"/>
</dbReference>
<dbReference type="EC" id="2.7.13.3" evidence="2"/>
<dbReference type="CDD" id="cd00075">
    <property type="entry name" value="HATPase"/>
    <property type="match status" value="1"/>
</dbReference>
<dbReference type="SMART" id="SM00091">
    <property type="entry name" value="PAS"/>
    <property type="match status" value="2"/>
</dbReference>
<keyword evidence="3" id="KW-0597">Phosphoprotein</keyword>
<dbReference type="InterPro" id="IPR001610">
    <property type="entry name" value="PAC"/>
</dbReference>
<dbReference type="SUPFAM" id="SSF55785">
    <property type="entry name" value="PYP-like sensor domain (PAS domain)"/>
    <property type="match status" value="2"/>
</dbReference>